<evidence type="ECO:0000313" key="3">
    <source>
        <dbReference type="Proteomes" id="UP000281553"/>
    </source>
</evidence>
<feature type="compositionally biased region" description="Basic residues" evidence="1">
    <location>
        <begin position="451"/>
        <end position="461"/>
    </location>
</feature>
<keyword evidence="3" id="KW-1185">Reference proteome</keyword>
<sequence>MEFFVPTYECLLQKIVPVLTNSNINVFLKCAVGSLRSLLILTNQDIKFAERDLSFAFSNQSEAVYSTRNLRILFTNKQFTCISLAAAIRDVGDYDNQVQLVELLLRVIPAVKRPEFARCYVCPNSEYLAQQFCLLIGQQFEPDSPGEQTWETLHLFPEAISEVNLSYPNEAGLADEFYLHIETTTPIKELFDWAPSESGTTIVFTITGEAVLSSLPPAEELANLFADTPTNGQTQLLELLRALMQYAGSKNLSSALDTSGTRHQACCKSPVLLEIAQPRPKSFFRDQEVSFEESAEGLGSYLTPGPSSALKHLMPAAIVSTPLPITLATTTPKQGSQPPRSQKASEFALADDEDLAASADMEGSKDVRLTHSRNNSSAKKEALTKGAQKSSKELAELVQAFSDSLAPVHEAANEALASQLSAVSDSQEEGIGSSSTKATRKQKPKATTSSQRKRGRPRTQKKTSVDQDKLPEEQPESTVSSMPQAKEAIPEMDETVSSLLKYFVSIDSRNLGLQAMDWEGIGQPELEGSAKIAKNAAEAVEIGGEGESRKSDPPASPCGQDIFELSLTPPDQPVLEEKNSPVTEAPQPLELALTEKDLEDLSPERMRGAQVDPLSCLIPTIPSAYLASPVCEPEIVGVSIKAADDSSKSPQGTVVFAFTEIFIRNPYYALCCLLSQISNFLSRATIFQAVLSNFEKTVF</sequence>
<evidence type="ECO:0000256" key="1">
    <source>
        <dbReference type="SAM" id="MobiDB-lite"/>
    </source>
</evidence>
<evidence type="ECO:0000313" key="2">
    <source>
        <dbReference type="EMBL" id="VDK73452.1"/>
    </source>
</evidence>
<feature type="region of interest" description="Disordered" evidence="1">
    <location>
        <begin position="419"/>
        <end position="491"/>
    </location>
</feature>
<dbReference type="EMBL" id="UYRU01042190">
    <property type="protein sequence ID" value="VDK73452.1"/>
    <property type="molecule type" value="Genomic_DNA"/>
</dbReference>
<proteinExistence type="predicted"/>
<protein>
    <submittedName>
        <fullName evidence="2">Uncharacterized protein</fullName>
    </submittedName>
</protein>
<feature type="compositionally biased region" description="Basic and acidic residues" evidence="1">
    <location>
        <begin position="463"/>
        <end position="472"/>
    </location>
</feature>
<name>A0A3P6SBZ0_DIBLA</name>
<dbReference type="OrthoDB" id="6269305at2759"/>
<dbReference type="Proteomes" id="UP000281553">
    <property type="component" value="Unassembled WGS sequence"/>
</dbReference>
<feature type="region of interest" description="Disordered" evidence="1">
    <location>
        <begin position="360"/>
        <end position="388"/>
    </location>
</feature>
<accession>A0A3P6SBZ0</accession>
<organism evidence="2 3">
    <name type="scientific">Dibothriocephalus latus</name>
    <name type="common">Fish tapeworm</name>
    <name type="synonym">Diphyllobothrium latum</name>
    <dbReference type="NCBI Taxonomy" id="60516"/>
    <lineage>
        <taxon>Eukaryota</taxon>
        <taxon>Metazoa</taxon>
        <taxon>Spiralia</taxon>
        <taxon>Lophotrochozoa</taxon>
        <taxon>Platyhelminthes</taxon>
        <taxon>Cestoda</taxon>
        <taxon>Eucestoda</taxon>
        <taxon>Diphyllobothriidea</taxon>
        <taxon>Diphyllobothriidae</taxon>
        <taxon>Dibothriocephalus</taxon>
    </lineage>
</organism>
<dbReference type="AlphaFoldDB" id="A0A3P6SBZ0"/>
<gene>
    <name evidence="2" type="ORF">DILT_LOCUS2498</name>
</gene>
<reference evidence="2 3" key="1">
    <citation type="submission" date="2018-11" db="EMBL/GenBank/DDBJ databases">
        <authorList>
            <consortium name="Pathogen Informatics"/>
        </authorList>
    </citation>
    <scope>NUCLEOTIDE SEQUENCE [LARGE SCALE GENOMIC DNA]</scope>
</reference>
<feature type="region of interest" description="Disordered" evidence="1">
    <location>
        <begin position="541"/>
        <end position="586"/>
    </location>
</feature>